<proteinExistence type="predicted"/>
<reference evidence="1" key="1">
    <citation type="submission" date="2022-07" db="EMBL/GenBank/DDBJ databases">
        <title>Taxonomy of Novel Oxalotrophic and Methylotrophic Bacteria.</title>
        <authorList>
            <person name="Sahin N."/>
            <person name="Tani A."/>
        </authorList>
    </citation>
    <scope>NUCLEOTIDE SEQUENCE</scope>
    <source>
        <strain evidence="1">Y10</strain>
    </source>
</reference>
<organism evidence="1 2">
    <name type="scientific">Neptunitalea lumnitzerae</name>
    <dbReference type="NCBI Taxonomy" id="2965509"/>
    <lineage>
        <taxon>Bacteria</taxon>
        <taxon>Pseudomonadati</taxon>
        <taxon>Bacteroidota</taxon>
        <taxon>Flavobacteriia</taxon>
        <taxon>Flavobacteriales</taxon>
        <taxon>Flavobacteriaceae</taxon>
        <taxon>Neptunitalea</taxon>
    </lineage>
</organism>
<dbReference type="RefSeq" id="WP_281763668.1">
    <property type="nucleotide sequence ID" value="NZ_BRVO01000001.1"/>
</dbReference>
<accession>A0ABQ5MF43</accession>
<protein>
    <submittedName>
        <fullName evidence="1">Uncharacterized protein</fullName>
    </submittedName>
</protein>
<dbReference type="EMBL" id="BRVO01000001">
    <property type="protein sequence ID" value="GLB48009.1"/>
    <property type="molecule type" value="Genomic_DNA"/>
</dbReference>
<comment type="caution">
    <text evidence="1">The sequence shown here is derived from an EMBL/GenBank/DDBJ whole genome shotgun (WGS) entry which is preliminary data.</text>
</comment>
<sequence>MINKEKRLEELLIKLKDYNYIKEKLYDDPTLLSSEEQDVFIEENKTQVLEMTKIIKEINKLEWDMMTKEQQQNYLDKYADD</sequence>
<evidence type="ECO:0000313" key="2">
    <source>
        <dbReference type="Proteomes" id="UP001143543"/>
    </source>
</evidence>
<evidence type="ECO:0000313" key="1">
    <source>
        <dbReference type="EMBL" id="GLB48009.1"/>
    </source>
</evidence>
<name>A0ABQ5MF43_9FLAO</name>
<gene>
    <name evidence="1" type="ORF">Y10_03770</name>
</gene>
<dbReference type="Proteomes" id="UP001143543">
    <property type="component" value="Unassembled WGS sequence"/>
</dbReference>
<keyword evidence="2" id="KW-1185">Reference proteome</keyword>